<evidence type="ECO:0000313" key="7">
    <source>
        <dbReference type="EMBL" id="MBC5649245.1"/>
    </source>
</evidence>
<feature type="domain" description="Periplasmic binding protein" evidence="6">
    <location>
        <begin position="57"/>
        <end position="323"/>
    </location>
</feature>
<evidence type="ECO:0000256" key="2">
    <source>
        <dbReference type="ARBA" id="ARBA00007639"/>
    </source>
</evidence>
<evidence type="ECO:0000259" key="6">
    <source>
        <dbReference type="Pfam" id="PF13407"/>
    </source>
</evidence>
<dbReference type="Gene3D" id="3.40.50.2300">
    <property type="match status" value="2"/>
</dbReference>
<proteinExistence type="inferred from homology"/>
<keyword evidence="3 5" id="KW-0732">Signal</keyword>
<evidence type="ECO:0000256" key="4">
    <source>
        <dbReference type="SAM" id="MobiDB-lite"/>
    </source>
</evidence>
<keyword evidence="8" id="KW-1185">Reference proteome</keyword>
<feature type="signal peptide" evidence="5">
    <location>
        <begin position="1"/>
        <end position="22"/>
    </location>
</feature>
<reference evidence="7 8" key="1">
    <citation type="submission" date="2020-08" db="EMBL/GenBank/DDBJ databases">
        <title>Genome public.</title>
        <authorList>
            <person name="Liu C."/>
            <person name="Sun Q."/>
        </authorList>
    </citation>
    <scope>NUCLEOTIDE SEQUENCE [LARGE SCALE GENOMIC DNA]</scope>
    <source>
        <strain evidence="7 8">NSJ-35</strain>
    </source>
</reference>
<evidence type="ECO:0000313" key="8">
    <source>
        <dbReference type="Proteomes" id="UP000606889"/>
    </source>
</evidence>
<dbReference type="Proteomes" id="UP000606889">
    <property type="component" value="Unassembled WGS sequence"/>
</dbReference>
<evidence type="ECO:0000256" key="5">
    <source>
        <dbReference type="SAM" id="SignalP"/>
    </source>
</evidence>
<gene>
    <name evidence="7" type="ORF">H8S18_12930</name>
</gene>
<accession>A0ABR7EHH6</accession>
<evidence type="ECO:0000256" key="1">
    <source>
        <dbReference type="ARBA" id="ARBA00004196"/>
    </source>
</evidence>
<dbReference type="InterPro" id="IPR028082">
    <property type="entry name" value="Peripla_BP_I"/>
</dbReference>
<dbReference type="SUPFAM" id="SSF53822">
    <property type="entry name" value="Periplasmic binding protein-like I"/>
    <property type="match status" value="1"/>
</dbReference>
<comment type="caution">
    <text evidence="7">The sequence shown here is derived from an EMBL/GenBank/DDBJ whole genome shotgun (WGS) entry which is preliminary data.</text>
</comment>
<dbReference type="EMBL" id="JACOON010000007">
    <property type="protein sequence ID" value="MBC5649245.1"/>
    <property type="molecule type" value="Genomic_DNA"/>
</dbReference>
<dbReference type="PANTHER" id="PTHR46847:SF1">
    <property type="entry name" value="D-ALLOSE-BINDING PERIPLASMIC PROTEIN-RELATED"/>
    <property type="match status" value="1"/>
</dbReference>
<dbReference type="Pfam" id="PF13407">
    <property type="entry name" value="Peripla_BP_4"/>
    <property type="match status" value="1"/>
</dbReference>
<name>A0ABR7EHH6_9FIRM</name>
<dbReference type="PROSITE" id="PS51257">
    <property type="entry name" value="PROKAR_LIPOPROTEIN"/>
    <property type="match status" value="1"/>
</dbReference>
<dbReference type="PANTHER" id="PTHR46847">
    <property type="entry name" value="D-ALLOSE-BINDING PERIPLASMIC PROTEIN-RELATED"/>
    <property type="match status" value="1"/>
</dbReference>
<protein>
    <submittedName>
        <fullName evidence="7">Sugar ABC transporter substrate-binding protein</fullName>
    </submittedName>
</protein>
<comment type="similarity">
    <text evidence="2">Belongs to the bacterial solute-binding protein 2 family.</text>
</comment>
<evidence type="ECO:0000256" key="3">
    <source>
        <dbReference type="ARBA" id="ARBA00022729"/>
    </source>
</evidence>
<dbReference type="InterPro" id="IPR025997">
    <property type="entry name" value="SBP_2_dom"/>
</dbReference>
<organism evidence="7 8">
    <name type="scientific">Christensenella tenuis</name>
    <dbReference type="NCBI Taxonomy" id="2763033"/>
    <lineage>
        <taxon>Bacteria</taxon>
        <taxon>Bacillati</taxon>
        <taxon>Bacillota</taxon>
        <taxon>Clostridia</taxon>
        <taxon>Christensenellales</taxon>
        <taxon>Christensenellaceae</taxon>
        <taxon>Christensenella</taxon>
    </lineage>
</organism>
<dbReference type="RefSeq" id="WP_186858691.1">
    <property type="nucleotide sequence ID" value="NZ_JACOON010000007.1"/>
</dbReference>
<feature type="region of interest" description="Disordered" evidence="4">
    <location>
        <begin position="27"/>
        <end position="51"/>
    </location>
</feature>
<feature type="chain" id="PRO_5045203165" evidence="5">
    <location>
        <begin position="23"/>
        <end position="346"/>
    </location>
</feature>
<comment type="subcellular location">
    <subcellularLocation>
        <location evidence="1">Cell envelope</location>
    </subcellularLocation>
</comment>
<sequence length="346" mass="37266">MKKMKRLVFVVVMVMLVSILFACTPAETPQDSKTPEESAQESVASAEDANGDGTVKIGVPVFNLGHTYWVSWVDEIEKLAEEKGFEVISADSKFDAAKQVSLMEDMIAQGCDAIILCPVDPGGVGVVIKEAEAAGVRVILSDLDVVDGDGNHVASGLVGIETYETGKLEGKWAADYAKEHFDGRANVAVLSYPAEQPCLDAENGFLEGLKAELGEENVKAVIMNGQAETEKGMTVTENILSANDDINMLWGANVECTLGGVAAMESRGMTQEDAVACAFYTNPDVMDLIQADESMFKVTMHLPPRVMADTAVDMALKAVNGEEFEYEIKVPFELCDKTTVEGLMEE</sequence>
<dbReference type="CDD" id="cd01536">
    <property type="entry name" value="PBP1_ABC_sugar_binding-like"/>
    <property type="match status" value="1"/>
</dbReference>